<dbReference type="PANTHER" id="PTHR37423:SF2">
    <property type="entry name" value="MEMBRANE-BOUND LYTIC MUREIN TRANSGLYCOSYLASE C"/>
    <property type="match status" value="1"/>
</dbReference>
<dbReference type="EMBL" id="VYGV01000012">
    <property type="protein sequence ID" value="NWF46247.1"/>
    <property type="molecule type" value="Genomic_DNA"/>
</dbReference>
<name>A0A7Y8GYA8_9BURK</name>
<evidence type="ECO:0000256" key="2">
    <source>
        <dbReference type="SAM" id="MobiDB-lite"/>
    </source>
</evidence>
<dbReference type="Proteomes" id="UP000545507">
    <property type="component" value="Unassembled WGS sequence"/>
</dbReference>
<dbReference type="SUPFAM" id="SSF53955">
    <property type="entry name" value="Lysozyme-like"/>
    <property type="match status" value="1"/>
</dbReference>
<dbReference type="InterPro" id="IPR008258">
    <property type="entry name" value="Transglycosylase_SLT_dom_1"/>
</dbReference>
<protein>
    <submittedName>
        <fullName evidence="4">Transglycosylase SLT domain-containing protein</fullName>
    </submittedName>
</protein>
<organism evidence="4 5">
    <name type="scientific">Hydrogenophaga aromaticivorans</name>
    <dbReference type="NCBI Taxonomy" id="2610898"/>
    <lineage>
        <taxon>Bacteria</taxon>
        <taxon>Pseudomonadati</taxon>
        <taxon>Pseudomonadota</taxon>
        <taxon>Betaproteobacteria</taxon>
        <taxon>Burkholderiales</taxon>
        <taxon>Comamonadaceae</taxon>
        <taxon>Hydrogenophaga</taxon>
    </lineage>
</organism>
<comment type="similarity">
    <text evidence="1">Belongs to the transglycosylase Slt family.</text>
</comment>
<dbReference type="CDD" id="cd00254">
    <property type="entry name" value="LT-like"/>
    <property type="match status" value="1"/>
</dbReference>
<dbReference type="PROSITE" id="PS00922">
    <property type="entry name" value="TRANSGLYCOSYLASE"/>
    <property type="match status" value="1"/>
</dbReference>
<dbReference type="Gene3D" id="1.25.40.10">
    <property type="entry name" value="Tetratricopeptide repeat domain"/>
    <property type="match status" value="1"/>
</dbReference>
<proteinExistence type="inferred from homology"/>
<dbReference type="GO" id="GO:0016020">
    <property type="term" value="C:membrane"/>
    <property type="evidence" value="ECO:0007669"/>
    <property type="project" value="InterPro"/>
</dbReference>
<dbReference type="Pfam" id="PF01464">
    <property type="entry name" value="SLT"/>
    <property type="match status" value="1"/>
</dbReference>
<evidence type="ECO:0000256" key="1">
    <source>
        <dbReference type="ARBA" id="ARBA00007734"/>
    </source>
</evidence>
<accession>A0A7Y8GYA8</accession>
<gene>
    <name evidence="4" type="ORF">F3K02_13450</name>
</gene>
<dbReference type="InterPro" id="IPR000189">
    <property type="entry name" value="Transglyc_AS"/>
</dbReference>
<dbReference type="InterPro" id="IPR023346">
    <property type="entry name" value="Lysozyme-like_dom_sf"/>
</dbReference>
<dbReference type="GO" id="GO:0000270">
    <property type="term" value="P:peptidoglycan metabolic process"/>
    <property type="evidence" value="ECO:0007669"/>
    <property type="project" value="InterPro"/>
</dbReference>
<sequence length="302" mass="33235">MPAVGADRDIVVSLRTLGDHVPEVATDGGPALPQLLEQGQAAMHALDFHLAAQHYCSAARQGSVDGQYRLGRLLLQQRSVPKAQAQGRFMLALAAQNGHAEALQFFDEPGLVPLDEQRPQCLPDPAAGSLEDRTEPVSHEVVKRYLDQLNRERRRWAQRVQERAPYYGVDPRLAVSIVRAESNFNPFAVSPKNAQGLMQLIPATAKRFGVRNLLDPQQNIEGGLAYLRWLLLRFDHDVVKTSAAYNAGEGAVDRHQGVPPFPETQAYVARILGFYLATRHQPPPAPQGKAAPLKTDRSSPRG</sequence>
<evidence type="ECO:0000259" key="3">
    <source>
        <dbReference type="Pfam" id="PF01464"/>
    </source>
</evidence>
<dbReference type="Gene3D" id="1.10.530.10">
    <property type="match status" value="1"/>
</dbReference>
<dbReference type="InterPro" id="IPR011990">
    <property type="entry name" value="TPR-like_helical_dom_sf"/>
</dbReference>
<dbReference type="GO" id="GO:0008933">
    <property type="term" value="F:peptidoglycan lytic transglycosylase activity"/>
    <property type="evidence" value="ECO:0007669"/>
    <property type="project" value="InterPro"/>
</dbReference>
<evidence type="ECO:0000313" key="5">
    <source>
        <dbReference type="Proteomes" id="UP000545507"/>
    </source>
</evidence>
<dbReference type="PANTHER" id="PTHR37423">
    <property type="entry name" value="SOLUBLE LYTIC MUREIN TRANSGLYCOSYLASE-RELATED"/>
    <property type="match status" value="1"/>
</dbReference>
<evidence type="ECO:0000313" key="4">
    <source>
        <dbReference type="EMBL" id="NWF46247.1"/>
    </source>
</evidence>
<keyword evidence="5" id="KW-1185">Reference proteome</keyword>
<feature type="domain" description="Transglycosylase SLT" evidence="3">
    <location>
        <begin position="161"/>
        <end position="257"/>
    </location>
</feature>
<feature type="region of interest" description="Disordered" evidence="2">
    <location>
        <begin position="280"/>
        <end position="302"/>
    </location>
</feature>
<dbReference type="AlphaFoldDB" id="A0A7Y8GYA8"/>
<dbReference type="SUPFAM" id="SSF81901">
    <property type="entry name" value="HCP-like"/>
    <property type="match status" value="1"/>
</dbReference>
<comment type="caution">
    <text evidence="4">The sequence shown here is derived from an EMBL/GenBank/DDBJ whole genome shotgun (WGS) entry which is preliminary data.</text>
</comment>
<reference evidence="4 5" key="1">
    <citation type="submission" date="2019-09" db="EMBL/GenBank/DDBJ databases">
        <title>Hydrogenophaga aromatica sp. nov., isolated from a para-xylene-degrading enrichment culture.</title>
        <authorList>
            <person name="Tancsics A."/>
            <person name="Banerjee S."/>
        </authorList>
    </citation>
    <scope>NUCLEOTIDE SEQUENCE [LARGE SCALE GENOMIC DNA]</scope>
    <source>
        <strain evidence="4 5">D2P1</strain>
    </source>
</reference>